<comment type="caution">
    <text evidence="2">The sequence shown here is derived from an EMBL/GenBank/DDBJ whole genome shotgun (WGS) entry which is preliminary data.</text>
</comment>
<keyword evidence="3" id="KW-1185">Reference proteome</keyword>
<evidence type="ECO:0000256" key="1">
    <source>
        <dbReference type="SAM" id="MobiDB-lite"/>
    </source>
</evidence>
<dbReference type="EMBL" id="JAOYFB010000036">
    <property type="protein sequence ID" value="KAK4018302.1"/>
    <property type="molecule type" value="Genomic_DNA"/>
</dbReference>
<accession>A0ABQ9ZZG4</accession>
<evidence type="ECO:0000313" key="3">
    <source>
        <dbReference type="Proteomes" id="UP001234178"/>
    </source>
</evidence>
<evidence type="ECO:0000313" key="2">
    <source>
        <dbReference type="EMBL" id="KAK4018302.1"/>
    </source>
</evidence>
<protein>
    <submittedName>
        <fullName evidence="2">Uncharacterized protein</fullName>
    </submittedName>
</protein>
<feature type="compositionally biased region" description="Polar residues" evidence="1">
    <location>
        <begin position="50"/>
        <end position="72"/>
    </location>
</feature>
<dbReference type="Proteomes" id="UP001234178">
    <property type="component" value="Unassembled WGS sequence"/>
</dbReference>
<proteinExistence type="predicted"/>
<sequence>MNRRSLLIADHSHLHDRLLACSSTTVDYKNAQQHRQQNNDDEEDVGQDTVPLQKQQSTDNPTDSEQTMTSHLSLPHFALHRQVTFPPSLYDAILHSVRRKKNKRKNQNQHNNF</sequence>
<organism evidence="2 3">
    <name type="scientific">Daphnia magna</name>
    <dbReference type="NCBI Taxonomy" id="35525"/>
    <lineage>
        <taxon>Eukaryota</taxon>
        <taxon>Metazoa</taxon>
        <taxon>Ecdysozoa</taxon>
        <taxon>Arthropoda</taxon>
        <taxon>Crustacea</taxon>
        <taxon>Branchiopoda</taxon>
        <taxon>Diplostraca</taxon>
        <taxon>Cladocera</taxon>
        <taxon>Anomopoda</taxon>
        <taxon>Daphniidae</taxon>
        <taxon>Daphnia</taxon>
    </lineage>
</organism>
<reference evidence="2 3" key="1">
    <citation type="journal article" date="2023" name="Nucleic Acids Res.">
        <title>The hologenome of Daphnia magna reveals possible DNA methylation and microbiome-mediated evolution of the host genome.</title>
        <authorList>
            <person name="Chaturvedi A."/>
            <person name="Li X."/>
            <person name="Dhandapani V."/>
            <person name="Marshall H."/>
            <person name="Kissane S."/>
            <person name="Cuenca-Cambronero M."/>
            <person name="Asole G."/>
            <person name="Calvet F."/>
            <person name="Ruiz-Romero M."/>
            <person name="Marangio P."/>
            <person name="Guigo R."/>
            <person name="Rago D."/>
            <person name="Mirbahai L."/>
            <person name="Eastwood N."/>
            <person name="Colbourne J.K."/>
            <person name="Zhou J."/>
            <person name="Mallon E."/>
            <person name="Orsini L."/>
        </authorList>
    </citation>
    <scope>NUCLEOTIDE SEQUENCE [LARGE SCALE GENOMIC DNA]</scope>
    <source>
        <strain evidence="2">LRV0_1</strain>
    </source>
</reference>
<gene>
    <name evidence="2" type="ORF">OUZ56_000363</name>
</gene>
<name>A0ABQ9ZZG4_9CRUS</name>
<feature type="region of interest" description="Disordered" evidence="1">
    <location>
        <begin position="29"/>
        <end position="73"/>
    </location>
</feature>